<dbReference type="EMBL" id="JAGKQM010001392">
    <property type="protein sequence ID" value="KAH0851892.1"/>
    <property type="molecule type" value="Genomic_DNA"/>
</dbReference>
<protein>
    <submittedName>
        <fullName evidence="2">Uncharacterized protein</fullName>
    </submittedName>
</protein>
<reference evidence="2 3" key="1">
    <citation type="submission" date="2021-05" db="EMBL/GenBank/DDBJ databases">
        <title>Genome Assembly of Synthetic Allotetraploid Brassica napus Reveals Homoeologous Exchanges between Subgenomes.</title>
        <authorList>
            <person name="Davis J.T."/>
        </authorList>
    </citation>
    <scope>NUCLEOTIDE SEQUENCE [LARGE SCALE GENOMIC DNA]</scope>
    <source>
        <strain evidence="3">cv. Da-Ae</strain>
        <tissue evidence="2">Seedling</tissue>
    </source>
</reference>
<accession>A0ABQ7X9S4</accession>
<organism evidence="2 3">
    <name type="scientific">Brassica napus</name>
    <name type="common">Rape</name>
    <dbReference type="NCBI Taxonomy" id="3708"/>
    <lineage>
        <taxon>Eukaryota</taxon>
        <taxon>Viridiplantae</taxon>
        <taxon>Streptophyta</taxon>
        <taxon>Embryophyta</taxon>
        <taxon>Tracheophyta</taxon>
        <taxon>Spermatophyta</taxon>
        <taxon>Magnoliopsida</taxon>
        <taxon>eudicotyledons</taxon>
        <taxon>Gunneridae</taxon>
        <taxon>Pentapetalae</taxon>
        <taxon>rosids</taxon>
        <taxon>malvids</taxon>
        <taxon>Brassicales</taxon>
        <taxon>Brassicaceae</taxon>
        <taxon>Brassiceae</taxon>
        <taxon>Brassica</taxon>
    </lineage>
</organism>
<gene>
    <name evidence="2" type="ORF">HID58_094406</name>
</gene>
<feature type="compositionally biased region" description="Basic and acidic residues" evidence="1">
    <location>
        <begin position="59"/>
        <end position="77"/>
    </location>
</feature>
<sequence length="94" mass="9915">MGLGAGEIGWNCKSLPTFGRGSPRSGSRGADLLIVDALYRVGGFCGGVGGRILRYPRRGKTDGPERLKLKQGGRERPTSGANWVGADLQVEGKD</sequence>
<evidence type="ECO:0000256" key="1">
    <source>
        <dbReference type="SAM" id="MobiDB-lite"/>
    </source>
</evidence>
<evidence type="ECO:0000313" key="2">
    <source>
        <dbReference type="EMBL" id="KAH0851892.1"/>
    </source>
</evidence>
<feature type="region of interest" description="Disordered" evidence="1">
    <location>
        <begin position="56"/>
        <end position="94"/>
    </location>
</feature>
<proteinExistence type="predicted"/>
<dbReference type="Proteomes" id="UP000824890">
    <property type="component" value="Unassembled WGS sequence"/>
</dbReference>
<keyword evidence="3" id="KW-1185">Reference proteome</keyword>
<evidence type="ECO:0000313" key="3">
    <source>
        <dbReference type="Proteomes" id="UP000824890"/>
    </source>
</evidence>
<comment type="caution">
    <text evidence="2">The sequence shown here is derived from an EMBL/GenBank/DDBJ whole genome shotgun (WGS) entry which is preliminary data.</text>
</comment>
<name>A0ABQ7X9S4_BRANA</name>